<evidence type="ECO:0000313" key="4">
    <source>
        <dbReference type="Proteomes" id="UP000194012"/>
    </source>
</evidence>
<dbReference type="PRINTS" id="PR00111">
    <property type="entry name" value="ABHYDROLASE"/>
</dbReference>
<dbReference type="GO" id="GO:0016020">
    <property type="term" value="C:membrane"/>
    <property type="evidence" value="ECO:0007669"/>
    <property type="project" value="TreeGrafter"/>
</dbReference>
<gene>
    <name evidence="3" type="primary">catD_1</name>
    <name evidence="3" type="ORF">ROG8370_00232</name>
</gene>
<evidence type="ECO:0000313" key="3">
    <source>
        <dbReference type="EMBL" id="SLN11859.1"/>
    </source>
</evidence>
<feature type="domain" description="AB hydrolase-1" evidence="2">
    <location>
        <begin position="23"/>
        <end position="252"/>
    </location>
</feature>
<dbReference type="Gene3D" id="3.40.50.1820">
    <property type="entry name" value="alpha/beta hydrolase"/>
    <property type="match status" value="1"/>
</dbReference>
<dbReference type="Pfam" id="PF12697">
    <property type="entry name" value="Abhydrolase_6"/>
    <property type="match status" value="1"/>
</dbReference>
<dbReference type="InterPro" id="IPR050266">
    <property type="entry name" value="AB_hydrolase_sf"/>
</dbReference>
<evidence type="ECO:0000259" key="2">
    <source>
        <dbReference type="Pfam" id="PF12697"/>
    </source>
</evidence>
<dbReference type="PANTHER" id="PTHR43798">
    <property type="entry name" value="MONOACYLGLYCEROL LIPASE"/>
    <property type="match status" value="1"/>
</dbReference>
<dbReference type="PANTHER" id="PTHR43798:SF31">
    <property type="entry name" value="AB HYDROLASE SUPERFAMILY PROTEIN YCLE"/>
    <property type="match status" value="1"/>
</dbReference>
<dbReference type="InterPro" id="IPR000073">
    <property type="entry name" value="AB_hydrolase_1"/>
</dbReference>
<dbReference type="EC" id="3.1.1.24" evidence="3"/>
<organism evidence="3 4">
    <name type="scientific">Roseovarius gaetbuli</name>
    <dbReference type="NCBI Taxonomy" id="1356575"/>
    <lineage>
        <taxon>Bacteria</taxon>
        <taxon>Pseudomonadati</taxon>
        <taxon>Pseudomonadota</taxon>
        <taxon>Alphaproteobacteria</taxon>
        <taxon>Rhodobacterales</taxon>
        <taxon>Roseobacteraceae</taxon>
        <taxon>Roseovarius</taxon>
    </lineage>
</organism>
<keyword evidence="4" id="KW-1185">Reference proteome</keyword>
<dbReference type="Proteomes" id="UP000194012">
    <property type="component" value="Unassembled WGS sequence"/>
</dbReference>
<accession>A0A1X6Y6D5</accession>
<dbReference type="OrthoDB" id="9785847at2"/>
<dbReference type="SUPFAM" id="SSF53474">
    <property type="entry name" value="alpha/beta-Hydrolases"/>
    <property type="match status" value="1"/>
</dbReference>
<protein>
    <submittedName>
        <fullName evidence="3">3-oxoadipate enol-lactonase 2</fullName>
        <ecNumber evidence="3">3.1.1.24</ecNumber>
    </submittedName>
</protein>
<dbReference type="EMBL" id="FWFJ01000001">
    <property type="protein sequence ID" value="SLN11859.1"/>
    <property type="molecule type" value="Genomic_DNA"/>
</dbReference>
<dbReference type="RefSeq" id="WP_085825242.1">
    <property type="nucleotide sequence ID" value="NZ_FWFJ01000001.1"/>
</dbReference>
<proteinExistence type="predicted"/>
<reference evidence="4" key="1">
    <citation type="submission" date="2017-03" db="EMBL/GenBank/DDBJ databases">
        <authorList>
            <person name="Rodrigo-Torres L."/>
            <person name="Arahal R.D."/>
            <person name="Lucena T."/>
        </authorList>
    </citation>
    <scope>NUCLEOTIDE SEQUENCE [LARGE SCALE GENOMIC DNA]</scope>
    <source>
        <strain evidence="4">CECT 8370</strain>
    </source>
</reference>
<evidence type="ECO:0000256" key="1">
    <source>
        <dbReference type="ARBA" id="ARBA00022801"/>
    </source>
</evidence>
<sequence>MAVSVGGTAFDLSGPEGAPVVALIHGLGLTRQSTWGDIAPVLAQRFRVLSYDLCGHGQSALPADGSDLTVLSEQLIALMDELGIGQAALVGFSLGGMINRRCAMDHAARVSALVVLNSPHERGLALQQQVEAAARDAGAGGPEATIDAALARWFTADFHRDHPDAVADIRRVVLANDPANYALHRRVLAEGVSELIRPKVAISHPTLVMTSELDTGSTPAMARTIASEISGAETIIVPGLKHLGLIERPEQFTAPMLEFLALRAG</sequence>
<dbReference type="GO" id="GO:0047570">
    <property type="term" value="F:3-oxoadipate enol-lactonase activity"/>
    <property type="evidence" value="ECO:0007669"/>
    <property type="project" value="UniProtKB-EC"/>
</dbReference>
<dbReference type="AlphaFoldDB" id="A0A1X6Y6D5"/>
<name>A0A1X6Y6D5_9RHOB</name>
<keyword evidence="1 3" id="KW-0378">Hydrolase</keyword>
<dbReference type="InterPro" id="IPR029058">
    <property type="entry name" value="AB_hydrolase_fold"/>
</dbReference>